<protein>
    <recommendedName>
        <fullName evidence="2">NAD-dependent epimerase/dehydratase domain-containing protein</fullName>
    </recommendedName>
</protein>
<evidence type="ECO:0000259" key="2">
    <source>
        <dbReference type="Pfam" id="PF01370"/>
    </source>
</evidence>
<comment type="similarity">
    <text evidence="1">Belongs to the NAD(P)-dependent epimerase/dehydratase family.</text>
</comment>
<dbReference type="InterPro" id="IPR036291">
    <property type="entry name" value="NAD(P)-bd_dom_sf"/>
</dbReference>
<evidence type="ECO:0000313" key="3">
    <source>
        <dbReference type="EMBL" id="GAA1494817.1"/>
    </source>
</evidence>
<sequence>MSGATALVVGGGGFLGRAVVGALERAGDRVVVPRVPWNDTEAAATVLREAVTGLQAGDTPWRLVWCAGSGIVATGEQAFTAESTILERVLDPAGASPDTPGAVFFASSAGGVYAGASGAPFDEDTDPLPLAPYGRSRLAAEARFRDFAEATGTPLLVGRISNLYGPGANLRKPQGLVSQLALAHLERRPSSIYVPMDTTRDYLYIDDAAAMVADGLAVVADRAVGPTTTKIFASQHGRTITEVVEAVSAAFGEPLDVREGHDPAATSHGRDLRFRSRVMTALDDRTHVPFELGVRRTVDAIRGSRPTDQETA</sequence>
<dbReference type="Pfam" id="PF01370">
    <property type="entry name" value="Epimerase"/>
    <property type="match status" value="1"/>
</dbReference>
<reference evidence="3 4" key="1">
    <citation type="journal article" date="2019" name="Int. J. Syst. Evol. Microbiol.">
        <title>The Global Catalogue of Microorganisms (GCM) 10K type strain sequencing project: providing services to taxonomists for standard genome sequencing and annotation.</title>
        <authorList>
            <consortium name="The Broad Institute Genomics Platform"/>
            <consortium name="The Broad Institute Genome Sequencing Center for Infectious Disease"/>
            <person name="Wu L."/>
            <person name="Ma J."/>
        </authorList>
    </citation>
    <scope>NUCLEOTIDE SEQUENCE [LARGE SCALE GENOMIC DNA]</scope>
    <source>
        <strain evidence="3 4">JCM 12140</strain>
    </source>
</reference>
<dbReference type="Proteomes" id="UP001501742">
    <property type="component" value="Unassembled WGS sequence"/>
</dbReference>
<proteinExistence type="inferred from homology"/>
<dbReference type="SUPFAM" id="SSF51735">
    <property type="entry name" value="NAD(P)-binding Rossmann-fold domains"/>
    <property type="match status" value="1"/>
</dbReference>
<dbReference type="EMBL" id="BAAAJX010000017">
    <property type="protein sequence ID" value="GAA1494817.1"/>
    <property type="molecule type" value="Genomic_DNA"/>
</dbReference>
<gene>
    <name evidence="3" type="ORF">GCM10009627_31630</name>
</gene>
<feature type="domain" description="NAD-dependent epimerase/dehydratase" evidence="2">
    <location>
        <begin position="6"/>
        <end position="212"/>
    </location>
</feature>
<dbReference type="PANTHER" id="PTHR43000">
    <property type="entry name" value="DTDP-D-GLUCOSE 4,6-DEHYDRATASE-RELATED"/>
    <property type="match status" value="1"/>
</dbReference>
<keyword evidence="4" id="KW-1185">Reference proteome</keyword>
<evidence type="ECO:0000256" key="1">
    <source>
        <dbReference type="ARBA" id="ARBA00007637"/>
    </source>
</evidence>
<dbReference type="Gene3D" id="3.40.50.720">
    <property type="entry name" value="NAD(P)-binding Rossmann-like Domain"/>
    <property type="match status" value="1"/>
</dbReference>
<dbReference type="RefSeq" id="WP_204607492.1">
    <property type="nucleotide sequence ID" value="NZ_BAAAJX010000017.1"/>
</dbReference>
<dbReference type="InterPro" id="IPR001509">
    <property type="entry name" value="Epimerase_deHydtase"/>
</dbReference>
<accession>A0ABN1ZH05</accession>
<organism evidence="3 4">
    <name type="scientific">Curtobacterium herbarum</name>
    <dbReference type="NCBI Taxonomy" id="150122"/>
    <lineage>
        <taxon>Bacteria</taxon>
        <taxon>Bacillati</taxon>
        <taxon>Actinomycetota</taxon>
        <taxon>Actinomycetes</taxon>
        <taxon>Micrococcales</taxon>
        <taxon>Microbacteriaceae</taxon>
        <taxon>Curtobacterium</taxon>
    </lineage>
</organism>
<comment type="caution">
    <text evidence="3">The sequence shown here is derived from an EMBL/GenBank/DDBJ whole genome shotgun (WGS) entry which is preliminary data.</text>
</comment>
<evidence type="ECO:0000313" key="4">
    <source>
        <dbReference type="Proteomes" id="UP001501742"/>
    </source>
</evidence>
<name>A0ABN1ZH05_9MICO</name>